<dbReference type="AlphaFoldDB" id="A0A0F9DHN7"/>
<name>A0A0F9DHN7_9ZZZZ</name>
<feature type="domain" description="Polysaccharide pyruvyl transferase" evidence="1">
    <location>
        <begin position="81"/>
        <end position="190"/>
    </location>
</feature>
<gene>
    <name evidence="2" type="ORF">LCGC14_2544990</name>
</gene>
<dbReference type="EMBL" id="LAZR01041619">
    <property type="protein sequence ID" value="KKL11523.1"/>
    <property type="molecule type" value="Genomic_DNA"/>
</dbReference>
<accession>A0A0F9DHN7</accession>
<organism evidence="2">
    <name type="scientific">marine sediment metagenome</name>
    <dbReference type="NCBI Taxonomy" id="412755"/>
    <lineage>
        <taxon>unclassified sequences</taxon>
        <taxon>metagenomes</taxon>
        <taxon>ecological metagenomes</taxon>
    </lineage>
</organism>
<reference evidence="2" key="1">
    <citation type="journal article" date="2015" name="Nature">
        <title>Complex archaea that bridge the gap between prokaryotes and eukaryotes.</title>
        <authorList>
            <person name="Spang A."/>
            <person name="Saw J.H."/>
            <person name="Jorgensen S.L."/>
            <person name="Zaremba-Niedzwiedzka K."/>
            <person name="Martijn J."/>
            <person name="Lind A.E."/>
            <person name="van Eijk R."/>
            <person name="Schleper C."/>
            <person name="Guy L."/>
            <person name="Ettema T.J."/>
        </authorList>
    </citation>
    <scope>NUCLEOTIDE SEQUENCE</scope>
</reference>
<protein>
    <recommendedName>
        <fullName evidence="1">Polysaccharide pyruvyl transferase domain-containing protein</fullName>
    </recommendedName>
</protein>
<comment type="caution">
    <text evidence="2">The sequence shown here is derived from an EMBL/GenBank/DDBJ whole genome shotgun (WGS) entry which is preliminary data.</text>
</comment>
<evidence type="ECO:0000313" key="2">
    <source>
        <dbReference type="EMBL" id="KKL11523.1"/>
    </source>
</evidence>
<feature type="non-terminal residue" evidence="2">
    <location>
        <position position="225"/>
    </location>
</feature>
<dbReference type="Pfam" id="PF04230">
    <property type="entry name" value="PS_pyruv_trans"/>
    <property type="match status" value="1"/>
</dbReference>
<sequence length="225" mass="25468">MILRACKLRNFGDSLNLELIRLITGNVPTIVNNSYKNPDNEPINMCIGSVLGWADKNTTVWGTGKMSDTDNTMFKEKPKKICAVRGKLTREEIAKRGYSCPQIYGDPALLIPTFYKPQMVKKYDLSIIPHHIDRHLIPILKKQFKGVHFIDITGDVYNFIDEVCASDRILSSALHGLICADAYGVPNAWIKLSEKILGKGFKYRDYFSSVNREDTIPLIVNEETN</sequence>
<evidence type="ECO:0000259" key="1">
    <source>
        <dbReference type="Pfam" id="PF04230"/>
    </source>
</evidence>
<proteinExistence type="predicted"/>
<dbReference type="InterPro" id="IPR007345">
    <property type="entry name" value="Polysacch_pyruvyl_Trfase"/>
</dbReference>